<dbReference type="EMBL" id="QJKH01000008">
    <property type="protein sequence ID" value="PXX78092.1"/>
    <property type="molecule type" value="Genomic_DNA"/>
</dbReference>
<keyword evidence="1" id="KW-1133">Transmembrane helix</keyword>
<comment type="caution">
    <text evidence="2">The sequence shown here is derived from an EMBL/GenBank/DDBJ whole genome shotgun (WGS) entry which is preliminary data.</text>
</comment>
<evidence type="ECO:0000313" key="2">
    <source>
        <dbReference type="EMBL" id="PXX78092.1"/>
    </source>
</evidence>
<keyword evidence="1" id="KW-0812">Transmembrane</keyword>
<proteinExistence type="predicted"/>
<protein>
    <submittedName>
        <fullName evidence="2">Uncharacterized protein DUF2628</fullName>
    </submittedName>
</protein>
<feature type="transmembrane region" description="Helical" evidence="1">
    <location>
        <begin position="45"/>
        <end position="61"/>
    </location>
</feature>
<dbReference type="OrthoDB" id="1753424at2"/>
<organism evidence="2 3">
    <name type="scientific">Dielma fastidiosa</name>
    <dbReference type="NCBI Taxonomy" id="1034346"/>
    <lineage>
        <taxon>Bacteria</taxon>
        <taxon>Bacillati</taxon>
        <taxon>Bacillota</taxon>
        <taxon>Erysipelotrichia</taxon>
        <taxon>Erysipelotrichales</taxon>
        <taxon>Erysipelotrichaceae</taxon>
        <taxon>Dielma</taxon>
    </lineage>
</organism>
<dbReference type="AlphaFoldDB" id="A0A318KNM1"/>
<keyword evidence="3" id="KW-1185">Reference proteome</keyword>
<sequence>MQENQEIEIESIGHTYQHHDPYSFEEQCERSLAGSDNFYNRSKNASFSVWALLFGPFYYLYRKMYLEGILLMAILSILPIPPQLSMVVWLIEGLAFYPLYRAHAKRKISKLLSKYSDLSSEEQLSVIHSKGGVNYFVALIFAALYFMVLFALLGNA</sequence>
<name>A0A318KNM1_9FIRM</name>
<dbReference type="Proteomes" id="UP000247612">
    <property type="component" value="Unassembled WGS sequence"/>
</dbReference>
<keyword evidence="1" id="KW-0472">Membrane</keyword>
<evidence type="ECO:0000256" key="1">
    <source>
        <dbReference type="SAM" id="Phobius"/>
    </source>
</evidence>
<dbReference type="STRING" id="1034346.GCA_000313565_00578"/>
<dbReference type="Pfam" id="PF10947">
    <property type="entry name" value="DUF2628"/>
    <property type="match status" value="1"/>
</dbReference>
<gene>
    <name evidence="2" type="ORF">DES51_10817</name>
</gene>
<dbReference type="RefSeq" id="WP_022936884.1">
    <property type="nucleotide sequence ID" value="NZ_CABKRQ010000001.1"/>
</dbReference>
<accession>A0A318KNM1</accession>
<evidence type="ECO:0000313" key="3">
    <source>
        <dbReference type="Proteomes" id="UP000247612"/>
    </source>
</evidence>
<feature type="transmembrane region" description="Helical" evidence="1">
    <location>
        <begin position="68"/>
        <end position="91"/>
    </location>
</feature>
<reference evidence="2 3" key="1">
    <citation type="submission" date="2018-05" db="EMBL/GenBank/DDBJ databases">
        <title>Genomic Encyclopedia of Type Strains, Phase IV (KMG-IV): sequencing the most valuable type-strain genomes for metagenomic binning, comparative biology and taxonomic classification.</title>
        <authorList>
            <person name="Goeker M."/>
        </authorList>
    </citation>
    <scope>NUCLEOTIDE SEQUENCE [LARGE SCALE GENOMIC DNA]</scope>
    <source>
        <strain evidence="2 3">JC118</strain>
    </source>
</reference>
<dbReference type="InterPro" id="IPR024399">
    <property type="entry name" value="DUF2628"/>
</dbReference>
<feature type="transmembrane region" description="Helical" evidence="1">
    <location>
        <begin position="133"/>
        <end position="153"/>
    </location>
</feature>